<dbReference type="EMBL" id="RRYP01022047">
    <property type="protein sequence ID" value="TNV72503.1"/>
    <property type="molecule type" value="Genomic_DNA"/>
</dbReference>
<reference evidence="2" key="1">
    <citation type="submission" date="2019-06" db="EMBL/GenBank/DDBJ databases">
        <authorList>
            <person name="Zheng W."/>
        </authorList>
    </citation>
    <scope>NUCLEOTIDE SEQUENCE</scope>
    <source>
        <strain evidence="2">QDHG01</strain>
    </source>
</reference>
<comment type="caution">
    <text evidence="2">The sequence shown here is derived from an EMBL/GenBank/DDBJ whole genome shotgun (WGS) entry which is preliminary data.</text>
</comment>
<name>A0A8J8NCK4_HALGN</name>
<evidence type="ECO:0000313" key="2">
    <source>
        <dbReference type="EMBL" id="TNV72503.1"/>
    </source>
</evidence>
<keyword evidence="3" id="KW-1185">Reference proteome</keyword>
<dbReference type="AlphaFoldDB" id="A0A8J8NCK4"/>
<sequence>MKTILAVVAATATLFYLPAQVSSTAQCLYCRRSDFTATFLVSYSYCAATDTCLQDRWNYIDRPCTTKWVRGVKTELEACAPKKVTCHDFVSTEEAAGNWFNYTETLGANEYCVITVNTAAFMGRVVVDEALTVGLQFTSAANATYNSTLDIGKQLTVDMGNVVTLYAYNGDTSGSITFTLAFRDARYLQMVAKSVVAVTAMLFAISAF</sequence>
<protein>
    <submittedName>
        <fullName evidence="2">Uncharacterized protein</fullName>
    </submittedName>
</protein>
<accession>A0A8J8NCK4</accession>
<feature type="chain" id="PRO_5035314210" evidence="1">
    <location>
        <begin position="24"/>
        <end position="208"/>
    </location>
</feature>
<keyword evidence="1" id="KW-0732">Signal</keyword>
<proteinExistence type="predicted"/>
<evidence type="ECO:0000256" key="1">
    <source>
        <dbReference type="SAM" id="SignalP"/>
    </source>
</evidence>
<organism evidence="2 3">
    <name type="scientific">Halteria grandinella</name>
    <dbReference type="NCBI Taxonomy" id="5974"/>
    <lineage>
        <taxon>Eukaryota</taxon>
        <taxon>Sar</taxon>
        <taxon>Alveolata</taxon>
        <taxon>Ciliophora</taxon>
        <taxon>Intramacronucleata</taxon>
        <taxon>Spirotrichea</taxon>
        <taxon>Stichotrichia</taxon>
        <taxon>Sporadotrichida</taxon>
        <taxon>Halteriidae</taxon>
        <taxon>Halteria</taxon>
    </lineage>
</organism>
<dbReference type="OrthoDB" id="10468107at2759"/>
<feature type="signal peptide" evidence="1">
    <location>
        <begin position="1"/>
        <end position="23"/>
    </location>
</feature>
<gene>
    <name evidence="2" type="ORF">FGO68_gene9025</name>
</gene>
<dbReference type="Proteomes" id="UP000785679">
    <property type="component" value="Unassembled WGS sequence"/>
</dbReference>
<evidence type="ECO:0000313" key="3">
    <source>
        <dbReference type="Proteomes" id="UP000785679"/>
    </source>
</evidence>